<dbReference type="RefSeq" id="WP_138748404.1">
    <property type="nucleotide sequence ID" value="NZ_VCLB01000005.1"/>
</dbReference>
<accession>A0A5C4JS47</accession>
<reference evidence="2 3" key="1">
    <citation type="submission" date="2019-05" db="EMBL/GenBank/DDBJ databases">
        <authorList>
            <person name="Lee S.D."/>
        </authorList>
    </citation>
    <scope>NUCLEOTIDE SEQUENCE [LARGE SCALE GENOMIC DNA]</scope>
    <source>
        <strain evidence="2 3">GH2-6</strain>
    </source>
</reference>
<keyword evidence="3" id="KW-1185">Reference proteome</keyword>
<gene>
    <name evidence="2" type="ORF">FF124_10320</name>
</gene>
<evidence type="ECO:0000256" key="1">
    <source>
        <dbReference type="SAM" id="Phobius"/>
    </source>
</evidence>
<evidence type="ECO:0008006" key="4">
    <source>
        <dbReference type="Google" id="ProtNLM"/>
    </source>
</evidence>
<evidence type="ECO:0000313" key="2">
    <source>
        <dbReference type="EMBL" id="TNB47974.1"/>
    </source>
</evidence>
<evidence type="ECO:0000313" key="3">
    <source>
        <dbReference type="Proteomes" id="UP000307874"/>
    </source>
</evidence>
<protein>
    <recommendedName>
        <fullName evidence="4">LysE family translocator</fullName>
    </recommendedName>
</protein>
<dbReference type="AlphaFoldDB" id="A0A5C4JS47"/>
<keyword evidence="1" id="KW-0472">Membrane</keyword>
<reference evidence="2 3" key="2">
    <citation type="submission" date="2019-06" db="EMBL/GenBank/DDBJ databases">
        <title>Martelella lutilitoris sp. nov., isolated from a tidal mudflat.</title>
        <authorList>
            <person name="Kim Y.-J."/>
        </authorList>
    </citation>
    <scope>NUCLEOTIDE SEQUENCE [LARGE SCALE GENOMIC DNA]</scope>
    <source>
        <strain evidence="2 3">GH2-6</strain>
    </source>
</reference>
<organism evidence="2 3">
    <name type="scientific">Martelella lutilitoris</name>
    <dbReference type="NCBI Taxonomy" id="2583532"/>
    <lineage>
        <taxon>Bacteria</taxon>
        <taxon>Pseudomonadati</taxon>
        <taxon>Pseudomonadota</taxon>
        <taxon>Alphaproteobacteria</taxon>
        <taxon>Hyphomicrobiales</taxon>
        <taxon>Aurantimonadaceae</taxon>
        <taxon>Martelella</taxon>
    </lineage>
</organism>
<feature type="transmembrane region" description="Helical" evidence="1">
    <location>
        <begin position="129"/>
        <end position="148"/>
    </location>
</feature>
<feature type="transmembrane region" description="Helical" evidence="1">
    <location>
        <begin position="71"/>
        <end position="88"/>
    </location>
</feature>
<keyword evidence="1" id="KW-0812">Transmembrane</keyword>
<comment type="caution">
    <text evidence="2">The sequence shown here is derived from an EMBL/GenBank/DDBJ whole genome shotgun (WGS) entry which is preliminary data.</text>
</comment>
<feature type="transmembrane region" description="Helical" evidence="1">
    <location>
        <begin position="154"/>
        <end position="176"/>
    </location>
</feature>
<feature type="transmembrane region" description="Helical" evidence="1">
    <location>
        <begin position="40"/>
        <end position="65"/>
    </location>
</feature>
<keyword evidence="1" id="KW-1133">Transmembrane helix</keyword>
<feature type="transmembrane region" description="Helical" evidence="1">
    <location>
        <begin position="6"/>
        <end position="28"/>
    </location>
</feature>
<name>A0A5C4JS47_9HYPH</name>
<sequence>MSVETAALYAALAFVTFLMPSGRMLEFARWHCQRGLKASLSIAMGIFVVRAVFFAAGLGASLALVHTMPDGRALAAIAAVIFLALFAVRRLVALERPAPLSANDNLPAKTFFARLWYGIRFDTRPAGEFLLAAATAIFFVPVDLPGYATLELFAAAHLAASLVALLVYGLFARVLLARVNRRLDRSRQERIARLLRSGLPSVSARFRKDAA</sequence>
<dbReference type="OrthoDB" id="7916055at2"/>
<dbReference type="Proteomes" id="UP000307874">
    <property type="component" value="Unassembled WGS sequence"/>
</dbReference>
<dbReference type="EMBL" id="VCLB01000005">
    <property type="protein sequence ID" value="TNB47974.1"/>
    <property type="molecule type" value="Genomic_DNA"/>
</dbReference>
<proteinExistence type="predicted"/>